<dbReference type="OrthoDB" id="8912983at2"/>
<reference evidence="1 2" key="1">
    <citation type="journal article" date="2011" name="J. Bacteriol.">
        <title>Genome sequence of Salinisphaera shabanensis, a gammaproteobacterium from the harsh, variable environment of the brine-seawater interface of the Shaban Deep in the Red Sea.</title>
        <authorList>
            <person name="Antunes A."/>
            <person name="Alam I."/>
            <person name="Bajic V.B."/>
            <person name="Stingl U."/>
        </authorList>
    </citation>
    <scope>NUCLEOTIDE SEQUENCE [LARGE SCALE GENOMIC DNA]</scope>
    <source>
        <strain evidence="1 2">E1L3A</strain>
    </source>
</reference>
<dbReference type="EMBL" id="AFNV02000012">
    <property type="protein sequence ID" value="ERJ19099.1"/>
    <property type="molecule type" value="Genomic_DNA"/>
</dbReference>
<accession>U2FSY0</accession>
<organism evidence="1 2">
    <name type="scientific">Salinisphaera shabanensis E1L3A</name>
    <dbReference type="NCBI Taxonomy" id="1033802"/>
    <lineage>
        <taxon>Bacteria</taxon>
        <taxon>Pseudomonadati</taxon>
        <taxon>Pseudomonadota</taxon>
        <taxon>Gammaproteobacteria</taxon>
        <taxon>Salinisphaerales</taxon>
        <taxon>Salinisphaeraceae</taxon>
        <taxon>Salinisphaera</taxon>
    </lineage>
</organism>
<dbReference type="Proteomes" id="UP000006242">
    <property type="component" value="Unassembled WGS sequence"/>
</dbReference>
<protein>
    <submittedName>
        <fullName evidence="1">Addiction module protein</fullName>
    </submittedName>
</protein>
<dbReference type="eggNOG" id="ENOG50315H2">
    <property type="taxonomic scope" value="Bacteria"/>
</dbReference>
<name>U2FSY0_9GAMM</name>
<reference evidence="1 2" key="2">
    <citation type="journal article" date="2013" name="PLoS ONE">
        <title>INDIGO - INtegrated Data Warehouse of MIcrobial GenOmes with Examples from the Red Sea Extremophiles.</title>
        <authorList>
            <person name="Alam I."/>
            <person name="Antunes A."/>
            <person name="Kamau A.A."/>
            <person name="Ba Alawi W."/>
            <person name="Kalkatawi M."/>
            <person name="Stingl U."/>
            <person name="Bajic V.B."/>
        </authorList>
    </citation>
    <scope>NUCLEOTIDE SEQUENCE [LARGE SCALE GENOMIC DNA]</scope>
    <source>
        <strain evidence="1 2">E1L3A</strain>
    </source>
</reference>
<dbReference type="AlphaFoldDB" id="U2FSY0"/>
<dbReference type="Pfam" id="PF09720">
    <property type="entry name" value="Unstab_antitox"/>
    <property type="match status" value="1"/>
</dbReference>
<proteinExistence type="predicted"/>
<keyword evidence="2" id="KW-1185">Reference proteome</keyword>
<evidence type="ECO:0000313" key="2">
    <source>
        <dbReference type="Proteomes" id="UP000006242"/>
    </source>
</evidence>
<gene>
    <name evidence="1" type="ORF">SSPSH_001938</name>
</gene>
<sequence length="74" mass="8265">MNSLDDLERQARALSTAERARLAELLLESIQPPVSTVEADWNREIEARVAAFDRGEVSSQPAADVFAEARRLVR</sequence>
<evidence type="ECO:0000313" key="1">
    <source>
        <dbReference type="EMBL" id="ERJ19099.1"/>
    </source>
</evidence>
<comment type="caution">
    <text evidence="1">The sequence shown here is derived from an EMBL/GenBank/DDBJ whole genome shotgun (WGS) entry which is preliminary data.</text>
</comment>
<dbReference type="InterPro" id="IPR013406">
    <property type="entry name" value="CHP02574_addiction_mod"/>
</dbReference>
<dbReference type="RefSeq" id="WP_006912670.1">
    <property type="nucleotide sequence ID" value="NZ_AFNV02000012.1"/>
</dbReference>